<organism evidence="1 2">
    <name type="scientific">Phytophthora infestans (strain T30-4)</name>
    <name type="common">Potato late blight agent</name>
    <dbReference type="NCBI Taxonomy" id="403677"/>
    <lineage>
        <taxon>Eukaryota</taxon>
        <taxon>Sar</taxon>
        <taxon>Stramenopiles</taxon>
        <taxon>Oomycota</taxon>
        <taxon>Peronosporomycetes</taxon>
        <taxon>Peronosporales</taxon>
        <taxon>Peronosporaceae</taxon>
        <taxon>Phytophthora</taxon>
    </lineage>
</organism>
<reference evidence="2" key="1">
    <citation type="journal article" date="2009" name="Nature">
        <title>Genome sequence and analysis of the Irish potato famine pathogen Phytophthora infestans.</title>
        <authorList>
            <consortium name="The Broad Institute Genome Sequencing Platform"/>
            <person name="Haas B.J."/>
            <person name="Kamoun S."/>
            <person name="Zody M.C."/>
            <person name="Jiang R.H."/>
            <person name="Handsaker R.E."/>
            <person name="Cano L.M."/>
            <person name="Grabherr M."/>
            <person name="Kodira C.D."/>
            <person name="Raffaele S."/>
            <person name="Torto-Alalibo T."/>
            <person name="Bozkurt T.O."/>
            <person name="Ah-Fong A.M."/>
            <person name="Alvarado L."/>
            <person name="Anderson V.L."/>
            <person name="Armstrong M.R."/>
            <person name="Avrova A."/>
            <person name="Baxter L."/>
            <person name="Beynon J."/>
            <person name="Boevink P.C."/>
            <person name="Bollmann S.R."/>
            <person name="Bos J.I."/>
            <person name="Bulone V."/>
            <person name="Cai G."/>
            <person name="Cakir C."/>
            <person name="Carrington J.C."/>
            <person name="Chawner M."/>
            <person name="Conti L."/>
            <person name="Costanzo S."/>
            <person name="Ewan R."/>
            <person name="Fahlgren N."/>
            <person name="Fischbach M.A."/>
            <person name="Fugelstad J."/>
            <person name="Gilroy E.M."/>
            <person name="Gnerre S."/>
            <person name="Green P.J."/>
            <person name="Grenville-Briggs L.J."/>
            <person name="Griffith J."/>
            <person name="Grunwald N.J."/>
            <person name="Horn K."/>
            <person name="Horner N.R."/>
            <person name="Hu C.H."/>
            <person name="Huitema E."/>
            <person name="Jeong D.H."/>
            <person name="Jones A.M."/>
            <person name="Jones J.D."/>
            <person name="Jones R.W."/>
            <person name="Karlsson E.K."/>
            <person name="Kunjeti S.G."/>
            <person name="Lamour K."/>
            <person name="Liu Z."/>
            <person name="Ma L."/>
            <person name="Maclean D."/>
            <person name="Chibucos M.C."/>
            <person name="McDonald H."/>
            <person name="McWalters J."/>
            <person name="Meijer H.J."/>
            <person name="Morgan W."/>
            <person name="Morris P.F."/>
            <person name="Munro C.A."/>
            <person name="O'Neill K."/>
            <person name="Ospina-Giraldo M."/>
            <person name="Pinzon A."/>
            <person name="Pritchard L."/>
            <person name="Ramsahoye B."/>
            <person name="Ren Q."/>
            <person name="Restrepo S."/>
            <person name="Roy S."/>
            <person name="Sadanandom A."/>
            <person name="Savidor A."/>
            <person name="Schornack S."/>
            <person name="Schwartz D.C."/>
            <person name="Schumann U.D."/>
            <person name="Schwessinger B."/>
            <person name="Seyer L."/>
            <person name="Sharpe T."/>
            <person name="Silvar C."/>
            <person name="Song J."/>
            <person name="Studholme D.J."/>
            <person name="Sykes S."/>
            <person name="Thines M."/>
            <person name="van de Vondervoort P.J."/>
            <person name="Phuntumart V."/>
            <person name="Wawra S."/>
            <person name="Weide R."/>
            <person name="Win J."/>
            <person name="Young C."/>
            <person name="Zhou S."/>
            <person name="Fry W."/>
            <person name="Meyers B.C."/>
            <person name="van West P."/>
            <person name="Ristaino J."/>
            <person name="Govers F."/>
            <person name="Birch P.R."/>
            <person name="Whisson S.C."/>
            <person name="Judelson H.S."/>
            <person name="Nusbaum C."/>
        </authorList>
    </citation>
    <scope>NUCLEOTIDE SEQUENCE [LARGE SCALE GENOMIC DNA]</scope>
    <source>
        <strain evidence="2">T30-4</strain>
    </source>
</reference>
<proteinExistence type="predicted"/>
<protein>
    <submittedName>
        <fullName evidence="1">Uncharacterized protein</fullName>
    </submittedName>
</protein>
<gene>
    <name evidence="1" type="ORF">PITG_04383</name>
</gene>
<evidence type="ECO:0000313" key="2">
    <source>
        <dbReference type="Proteomes" id="UP000006643"/>
    </source>
</evidence>
<dbReference type="HOGENOM" id="CLU_3176569_0_0_1"/>
<dbReference type="Proteomes" id="UP000006643">
    <property type="component" value="Unassembled WGS sequence"/>
</dbReference>
<sequence>MFWGAINFVGLLTRRLQRVLTATSVKVRHLIAAWAATDVEVRVEWEG</sequence>
<dbReference type="VEuPathDB" id="FungiDB:PITG_04383"/>
<dbReference type="KEGG" id="pif:PITG_04383"/>
<dbReference type="GeneID" id="9466253"/>
<name>D0N153_PHYIT</name>
<dbReference type="AlphaFoldDB" id="D0N153"/>
<dbReference type="InParanoid" id="D0N153"/>
<evidence type="ECO:0000313" key="1">
    <source>
        <dbReference type="EMBL" id="EEY67366.1"/>
    </source>
</evidence>
<dbReference type="EMBL" id="DS028122">
    <property type="protein sequence ID" value="EEY67366.1"/>
    <property type="molecule type" value="Genomic_DNA"/>
</dbReference>
<accession>D0N153</accession>
<keyword evidence="2" id="KW-1185">Reference proteome</keyword>
<dbReference type="RefSeq" id="XP_002906014.1">
    <property type="nucleotide sequence ID" value="XM_002905968.1"/>
</dbReference>